<dbReference type="InterPro" id="IPR002225">
    <property type="entry name" value="3Beta_OHSteriod_DH/Estase"/>
</dbReference>
<dbReference type="GO" id="GO:0006694">
    <property type="term" value="P:steroid biosynthetic process"/>
    <property type="evidence" value="ECO:0007669"/>
    <property type="project" value="InterPro"/>
</dbReference>
<proteinExistence type="inferred from homology"/>
<organism evidence="5 6">
    <name type="scientific">Acanthosepion pharaonis</name>
    <name type="common">Pharaoh cuttlefish</name>
    <name type="synonym">Sepia pharaonis</name>
    <dbReference type="NCBI Taxonomy" id="158019"/>
    <lineage>
        <taxon>Eukaryota</taxon>
        <taxon>Metazoa</taxon>
        <taxon>Spiralia</taxon>
        <taxon>Lophotrochozoa</taxon>
        <taxon>Mollusca</taxon>
        <taxon>Cephalopoda</taxon>
        <taxon>Coleoidea</taxon>
        <taxon>Decapodiformes</taxon>
        <taxon>Sepiida</taxon>
        <taxon>Sepiina</taxon>
        <taxon>Sepiidae</taxon>
        <taxon>Acanthosepion</taxon>
    </lineage>
</organism>
<dbReference type="Gene3D" id="3.40.50.720">
    <property type="entry name" value="NAD(P)-binding Rossmann-like Domain"/>
    <property type="match status" value="1"/>
</dbReference>
<dbReference type="FunFam" id="3.40.50.720:FF:000495">
    <property type="entry name" value="3 hydroxysteroid dehydrogenase, putative"/>
    <property type="match status" value="1"/>
</dbReference>
<dbReference type="PANTHER" id="PTHR43245:SF51">
    <property type="entry name" value="SHORT CHAIN DEHYDROGENASE_REDUCTASE FAMILY 42E, MEMBER 2"/>
    <property type="match status" value="1"/>
</dbReference>
<evidence type="ECO:0000313" key="5">
    <source>
        <dbReference type="EMBL" id="CAE1252139.1"/>
    </source>
</evidence>
<comment type="caution">
    <text evidence="5">The sequence shown here is derived from an EMBL/GenBank/DDBJ whole genome shotgun (WGS) entry which is preliminary data.</text>
</comment>
<keyword evidence="6" id="KW-1185">Reference proteome</keyword>
<dbReference type="AlphaFoldDB" id="A0A812C116"/>
<keyword evidence="3" id="KW-0472">Membrane</keyword>
<keyword evidence="3" id="KW-0812">Transmembrane</keyword>
<comment type="similarity">
    <text evidence="1 3">Belongs to the 3-beta-HSD family.</text>
</comment>
<feature type="transmembrane region" description="Helical" evidence="3">
    <location>
        <begin position="302"/>
        <end position="322"/>
    </location>
</feature>
<dbReference type="InterPro" id="IPR050177">
    <property type="entry name" value="Lipid_A_modif_metabolic_enz"/>
</dbReference>
<evidence type="ECO:0000313" key="6">
    <source>
        <dbReference type="Proteomes" id="UP000597762"/>
    </source>
</evidence>
<dbReference type="Pfam" id="PF01073">
    <property type="entry name" value="3Beta_HSD"/>
    <property type="match status" value="1"/>
</dbReference>
<dbReference type="Proteomes" id="UP000597762">
    <property type="component" value="Unassembled WGS sequence"/>
</dbReference>
<dbReference type="PANTHER" id="PTHR43245">
    <property type="entry name" value="BIFUNCTIONAL POLYMYXIN RESISTANCE PROTEIN ARNA"/>
    <property type="match status" value="1"/>
</dbReference>
<dbReference type="InterPro" id="IPR036291">
    <property type="entry name" value="NAD(P)-bd_dom_sf"/>
</dbReference>
<evidence type="ECO:0000256" key="1">
    <source>
        <dbReference type="ARBA" id="ARBA00009219"/>
    </source>
</evidence>
<keyword evidence="2 3" id="KW-0560">Oxidoreductase</keyword>
<reference evidence="5" key="1">
    <citation type="submission" date="2021-01" db="EMBL/GenBank/DDBJ databases">
        <authorList>
            <person name="Li R."/>
            <person name="Bekaert M."/>
        </authorList>
    </citation>
    <scope>NUCLEOTIDE SEQUENCE</scope>
    <source>
        <strain evidence="5">Farmed</strain>
    </source>
</reference>
<dbReference type="EMBL" id="CAHIKZ030001091">
    <property type="protein sequence ID" value="CAE1252139.1"/>
    <property type="molecule type" value="Genomic_DNA"/>
</dbReference>
<name>A0A812C116_ACAPH</name>
<keyword evidence="3" id="KW-1133">Transmembrane helix</keyword>
<evidence type="ECO:0000256" key="3">
    <source>
        <dbReference type="RuleBase" id="RU004475"/>
    </source>
</evidence>
<dbReference type="GO" id="GO:0016616">
    <property type="term" value="F:oxidoreductase activity, acting on the CH-OH group of donors, NAD or NADP as acceptor"/>
    <property type="evidence" value="ECO:0007669"/>
    <property type="project" value="InterPro"/>
</dbReference>
<gene>
    <name evidence="5" type="ORF">SPHA_27848</name>
</gene>
<feature type="domain" description="3-beta hydroxysteroid dehydrogenase/isomerase" evidence="4">
    <location>
        <begin position="41"/>
        <end position="297"/>
    </location>
</feature>
<dbReference type="OrthoDB" id="2735536at2759"/>
<evidence type="ECO:0000259" key="4">
    <source>
        <dbReference type="Pfam" id="PF01073"/>
    </source>
</evidence>
<accession>A0A812C116</accession>
<evidence type="ECO:0000256" key="2">
    <source>
        <dbReference type="ARBA" id="ARBA00023002"/>
    </source>
</evidence>
<sequence>MIWRQLTKRFLLIPSKCHYSISLYFTQTSKLPTMCKDEVIVVTGGSGFLGQHIVHLLQTQENSIKEIRIFDVKPYKKFLDHDDVKPVREIIGDICDPYEMKNALRGADAVIHIAGLVSFSTFPQFDEMNRINISGTKNVVTTCIEENVQRLIFCSTVDVVIGFDDIVNGTEETTTTPSKFLFPGYPESKHKAEQLVIRSNGTYLTNGQKLHTISLRPNVMYGEGDPFMITAALKSAKETFGWVIRVGDGSALFQKTYAGNVAWAFLKANEALRLNPDSVGGHFFFIPDETPIQNIFDSLHPYLTPAFSVFISFSAFLLFVALRDCPHEDT</sequence>
<dbReference type="SUPFAM" id="SSF51735">
    <property type="entry name" value="NAD(P)-binding Rossmann-fold domains"/>
    <property type="match status" value="1"/>
</dbReference>
<protein>
    <recommendedName>
        <fullName evidence="4">3-beta hydroxysteroid dehydrogenase/isomerase domain-containing protein</fullName>
    </recommendedName>
</protein>